<evidence type="ECO:0008006" key="6">
    <source>
        <dbReference type="Google" id="ProtNLM"/>
    </source>
</evidence>
<protein>
    <recommendedName>
        <fullName evidence="6">ATP-binding protein</fullName>
    </recommendedName>
</protein>
<reference evidence="4 5" key="1">
    <citation type="submission" date="2018-03" db="EMBL/GenBank/DDBJ databases">
        <title>Cross-interface Injection: A General Nanoliter Liquid Handling Method Applied to Single Cells Genome Amplification Automated Nanoliter Liquid Handling Applied to Single Cell Multiple Displacement Amplification.</title>
        <authorList>
            <person name="Yun J."/>
            <person name="Xu P."/>
            <person name="Xu J."/>
            <person name="Dai X."/>
            <person name="Wang Y."/>
            <person name="Zheng X."/>
            <person name="Cao C."/>
            <person name="Yi Q."/>
            <person name="Zhu Y."/>
            <person name="Wang L."/>
            <person name="Dong Z."/>
            <person name="Huang Y."/>
            <person name="Huang L."/>
            <person name="Du W."/>
        </authorList>
    </citation>
    <scope>NUCLEOTIDE SEQUENCE [LARGE SCALE GENOMIC DNA]</scope>
    <source>
        <strain evidence="2 5">A12-4</strain>
        <strain evidence="3 4">A9-4</strain>
    </source>
</reference>
<evidence type="ECO:0000256" key="1">
    <source>
        <dbReference type="SAM" id="MobiDB-lite"/>
    </source>
</evidence>
<proteinExistence type="predicted"/>
<sequence length="376" mass="43811">MKKPRDKHRQYIVRLNLRRRQTKRPNRRGYSRDIHSPHSRSAKKQVLRKIDEFRALNVEVVQPNKRSVEIWLPETMNFSRQYEITTSYIKAIRYFVERTRVKGYKVTLRSVRFDRLKKVSSSAALVLTSEISRWDDKVSNTLSPDLSKWSPEIVRQFQELGYFKLFSQSPKLPEYEKLPSVNLLPYIKGTCGDHAKSRLLKSGIQQLLGRDIQKWTFLHSGLGEAITNVSHHAYPTPQYDNEPKNWYLTASFDKNKRELKVSFYDQGIGIPNTLPSSTMNEYVLKYLRRLKLGRHDAIMIRAALAYGRSRTHEEDRGKGLQDMLNFIRQVGNGYLSIISVKGLCKVDIEQMKESVKTHRFENALPGTLIIWSVAIP</sequence>
<gene>
    <name evidence="2" type="ORF">C9927_04060</name>
    <name evidence="3" type="ORF">C9928_01885</name>
</gene>
<dbReference type="EMBL" id="PYVF01000059">
    <property type="protein sequence ID" value="PTB88470.1"/>
    <property type="molecule type" value="Genomic_DNA"/>
</dbReference>
<evidence type="ECO:0000313" key="4">
    <source>
        <dbReference type="Proteomes" id="UP000241514"/>
    </source>
</evidence>
<dbReference type="AlphaFoldDB" id="A0A2T4D7Q7"/>
<comment type="caution">
    <text evidence="2">The sequence shown here is derived from an EMBL/GenBank/DDBJ whole genome shotgun (WGS) entry which is preliminary data.</text>
</comment>
<dbReference type="Proteomes" id="UP000242087">
    <property type="component" value="Unassembled WGS sequence"/>
</dbReference>
<evidence type="ECO:0000313" key="2">
    <source>
        <dbReference type="EMBL" id="PTB88470.1"/>
    </source>
</evidence>
<accession>A0A2T4D7Q7</accession>
<organism evidence="2 5">
    <name type="scientific">Pseudidiomarina aestuarii</name>
    <dbReference type="NCBI Taxonomy" id="624146"/>
    <lineage>
        <taxon>Bacteria</taxon>
        <taxon>Pseudomonadati</taxon>
        <taxon>Pseudomonadota</taxon>
        <taxon>Gammaproteobacteria</taxon>
        <taxon>Alteromonadales</taxon>
        <taxon>Idiomarinaceae</taxon>
        <taxon>Pseudidiomarina</taxon>
    </lineage>
</organism>
<evidence type="ECO:0000313" key="3">
    <source>
        <dbReference type="EMBL" id="PTB89853.1"/>
    </source>
</evidence>
<name>A0A2T4D7Q7_9GAMM</name>
<dbReference type="EMBL" id="PYVG01000006">
    <property type="protein sequence ID" value="PTB89853.1"/>
    <property type="molecule type" value="Genomic_DNA"/>
</dbReference>
<evidence type="ECO:0000313" key="5">
    <source>
        <dbReference type="Proteomes" id="UP000242087"/>
    </source>
</evidence>
<dbReference type="Proteomes" id="UP000241514">
    <property type="component" value="Unassembled WGS sequence"/>
</dbReference>
<feature type="compositionally biased region" description="Basic residues" evidence="1">
    <location>
        <begin position="19"/>
        <end position="29"/>
    </location>
</feature>
<feature type="region of interest" description="Disordered" evidence="1">
    <location>
        <begin position="19"/>
        <end position="42"/>
    </location>
</feature>